<dbReference type="AlphaFoldDB" id="A0A443RUR7"/>
<dbReference type="InterPro" id="IPR054465">
    <property type="entry name" value="Integrase_p58-like_C"/>
</dbReference>
<evidence type="ECO:0000313" key="4">
    <source>
        <dbReference type="Proteomes" id="UP000288716"/>
    </source>
</evidence>
<evidence type="ECO:0000259" key="2">
    <source>
        <dbReference type="Pfam" id="PF22938"/>
    </source>
</evidence>
<evidence type="ECO:0000313" key="3">
    <source>
        <dbReference type="EMBL" id="RWS18980.1"/>
    </source>
</evidence>
<dbReference type="VEuPathDB" id="VectorBase:LDEU013060"/>
<comment type="caution">
    <text evidence="3">The sequence shown here is derived from an EMBL/GenBank/DDBJ whole genome shotgun (WGS) entry which is preliminary data.</text>
</comment>
<feature type="domain" description="Integrase p58-like C-terminal" evidence="2">
    <location>
        <begin position="96"/>
        <end position="129"/>
    </location>
</feature>
<feature type="non-terminal residue" evidence="3">
    <location>
        <position position="266"/>
    </location>
</feature>
<feature type="compositionally biased region" description="Polar residues" evidence="1">
    <location>
        <begin position="232"/>
        <end position="249"/>
    </location>
</feature>
<accession>A0A443RUR7</accession>
<proteinExistence type="predicted"/>
<feature type="region of interest" description="Disordered" evidence="1">
    <location>
        <begin position="230"/>
        <end position="249"/>
    </location>
</feature>
<gene>
    <name evidence="3" type="ORF">B4U80_05042</name>
</gene>
<evidence type="ECO:0000256" key="1">
    <source>
        <dbReference type="SAM" id="MobiDB-lite"/>
    </source>
</evidence>
<organism evidence="3 4">
    <name type="scientific">Leptotrombidium deliense</name>
    <dbReference type="NCBI Taxonomy" id="299467"/>
    <lineage>
        <taxon>Eukaryota</taxon>
        <taxon>Metazoa</taxon>
        <taxon>Ecdysozoa</taxon>
        <taxon>Arthropoda</taxon>
        <taxon>Chelicerata</taxon>
        <taxon>Arachnida</taxon>
        <taxon>Acari</taxon>
        <taxon>Acariformes</taxon>
        <taxon>Trombidiformes</taxon>
        <taxon>Prostigmata</taxon>
        <taxon>Anystina</taxon>
        <taxon>Parasitengona</taxon>
        <taxon>Trombiculoidea</taxon>
        <taxon>Trombiculidae</taxon>
        <taxon>Leptotrombidium</taxon>
    </lineage>
</organism>
<name>A0A443RUR7_9ACAR</name>
<sequence length="266" mass="30296">FLVHGREAILPADVTLGLPGQQATNDVDEYVQQLTENLQTAKQMVEANIEAAQSRYKNNYYKHRSDKEFEKGDTVLVYTPKRVVGKAEKLMHNFYGPYQVIEKLSPLVYKVINKNTRKCDTVNIARMKKFNEREDPFVVTETNYDISFNEIPENVSSDISKSYASENTSSETEIDSYYTEHETDANAVLTYNSDINDSNDIQDISNIHTTSNETTAEGKKYQANHERVLQSGEGTSCHQRDTLSQSDSNSVDIDFRELFLNDSSEE</sequence>
<keyword evidence="4" id="KW-1185">Reference proteome</keyword>
<dbReference type="OrthoDB" id="6428870at2759"/>
<protein>
    <recommendedName>
        <fullName evidence="2">Integrase p58-like C-terminal domain-containing protein</fullName>
    </recommendedName>
</protein>
<dbReference type="EMBL" id="NCKV01031706">
    <property type="protein sequence ID" value="RWS18980.1"/>
    <property type="molecule type" value="Genomic_DNA"/>
</dbReference>
<dbReference type="Pfam" id="PF22938">
    <property type="entry name" value="Integrase_p58_C"/>
    <property type="match status" value="1"/>
</dbReference>
<feature type="non-terminal residue" evidence="3">
    <location>
        <position position="1"/>
    </location>
</feature>
<dbReference type="Proteomes" id="UP000288716">
    <property type="component" value="Unassembled WGS sequence"/>
</dbReference>
<reference evidence="3 4" key="1">
    <citation type="journal article" date="2018" name="Gigascience">
        <title>Genomes of trombidid mites reveal novel predicted allergens and laterally-transferred genes associated with secondary metabolism.</title>
        <authorList>
            <person name="Dong X."/>
            <person name="Chaisiri K."/>
            <person name="Xia D."/>
            <person name="Armstrong S.D."/>
            <person name="Fang Y."/>
            <person name="Donnelly M.J."/>
            <person name="Kadowaki T."/>
            <person name="McGarry J.W."/>
            <person name="Darby A.C."/>
            <person name="Makepeace B.L."/>
        </authorList>
    </citation>
    <scope>NUCLEOTIDE SEQUENCE [LARGE SCALE GENOMIC DNA]</scope>
    <source>
        <strain evidence="3">UoL-UT</strain>
    </source>
</reference>